<gene>
    <name evidence="2" type="ORF">AVDCRST_MAG12-2493</name>
</gene>
<proteinExistence type="predicted"/>
<feature type="region of interest" description="Disordered" evidence="1">
    <location>
        <begin position="137"/>
        <end position="157"/>
    </location>
</feature>
<protein>
    <submittedName>
        <fullName evidence="2">ABC transporter, fused permease protein</fullName>
    </submittedName>
</protein>
<name>A0A6J4SN04_9ACTN</name>
<organism evidence="2">
    <name type="scientific">uncultured Rubrobacteraceae bacterium</name>
    <dbReference type="NCBI Taxonomy" id="349277"/>
    <lineage>
        <taxon>Bacteria</taxon>
        <taxon>Bacillati</taxon>
        <taxon>Actinomycetota</taxon>
        <taxon>Rubrobacteria</taxon>
        <taxon>Rubrobacterales</taxon>
        <taxon>Rubrobacteraceae</taxon>
        <taxon>environmental samples</taxon>
    </lineage>
</organism>
<sequence length="157" mass="17026">RGERVAGRGRGAGDPGRLRLPGALQQPAHGLYGARPPRRHRGARRHRGPLRRRAAAADRDAQGPWLPAGPGAARVPHRVVVRRPARHRARGSFGSCALRRDSGLLRRAVRRRPVHRAVDHPRRGYRPRLLCLPPHHLPAGPPGQQGLPGGGAALRGV</sequence>
<feature type="region of interest" description="Disordered" evidence="1">
    <location>
        <begin position="1"/>
        <end position="72"/>
    </location>
</feature>
<feature type="non-terminal residue" evidence="2">
    <location>
        <position position="157"/>
    </location>
</feature>
<evidence type="ECO:0000313" key="2">
    <source>
        <dbReference type="EMBL" id="CAA9498332.1"/>
    </source>
</evidence>
<reference evidence="2" key="1">
    <citation type="submission" date="2020-02" db="EMBL/GenBank/DDBJ databases">
        <authorList>
            <person name="Meier V. D."/>
        </authorList>
    </citation>
    <scope>NUCLEOTIDE SEQUENCE</scope>
    <source>
        <strain evidence="2">AVDCRST_MAG12</strain>
    </source>
</reference>
<accession>A0A6J4SN04</accession>
<feature type="non-terminal residue" evidence="2">
    <location>
        <position position="1"/>
    </location>
</feature>
<evidence type="ECO:0000256" key="1">
    <source>
        <dbReference type="SAM" id="MobiDB-lite"/>
    </source>
</evidence>
<feature type="compositionally biased region" description="Basic residues" evidence="1">
    <location>
        <begin position="36"/>
        <end position="54"/>
    </location>
</feature>
<dbReference type="AlphaFoldDB" id="A0A6J4SN04"/>
<feature type="compositionally biased region" description="Gly residues" evidence="1">
    <location>
        <begin position="146"/>
        <end position="157"/>
    </location>
</feature>
<dbReference type="EMBL" id="CADCVK010000364">
    <property type="protein sequence ID" value="CAA9498332.1"/>
    <property type="molecule type" value="Genomic_DNA"/>
</dbReference>